<reference evidence="1" key="1">
    <citation type="submission" date="2020-05" db="EMBL/GenBank/DDBJ databases">
        <title>Large-scale comparative analyses of tick genomes elucidate their genetic diversity and vector capacities.</title>
        <authorList>
            <person name="Jia N."/>
            <person name="Wang J."/>
            <person name="Shi W."/>
            <person name="Du L."/>
            <person name="Sun Y."/>
            <person name="Zhan W."/>
            <person name="Jiang J."/>
            <person name="Wang Q."/>
            <person name="Zhang B."/>
            <person name="Ji P."/>
            <person name="Sakyi L.B."/>
            <person name="Cui X."/>
            <person name="Yuan T."/>
            <person name="Jiang B."/>
            <person name="Yang W."/>
            <person name="Lam T.T.-Y."/>
            <person name="Chang Q."/>
            <person name="Ding S."/>
            <person name="Wang X."/>
            <person name="Zhu J."/>
            <person name="Ruan X."/>
            <person name="Zhao L."/>
            <person name="Wei J."/>
            <person name="Que T."/>
            <person name="Du C."/>
            <person name="Cheng J."/>
            <person name="Dai P."/>
            <person name="Han X."/>
            <person name="Huang E."/>
            <person name="Gao Y."/>
            <person name="Liu J."/>
            <person name="Shao H."/>
            <person name="Ye R."/>
            <person name="Li L."/>
            <person name="Wei W."/>
            <person name="Wang X."/>
            <person name="Wang C."/>
            <person name="Yang T."/>
            <person name="Huo Q."/>
            <person name="Li W."/>
            <person name="Guo W."/>
            <person name="Chen H."/>
            <person name="Zhou L."/>
            <person name="Ni X."/>
            <person name="Tian J."/>
            <person name="Zhou Y."/>
            <person name="Sheng Y."/>
            <person name="Liu T."/>
            <person name="Pan Y."/>
            <person name="Xia L."/>
            <person name="Li J."/>
            <person name="Zhao F."/>
            <person name="Cao W."/>
        </authorList>
    </citation>
    <scope>NUCLEOTIDE SEQUENCE</scope>
    <source>
        <strain evidence="1">Dsil-2018</strain>
    </source>
</reference>
<proteinExistence type="predicted"/>
<protein>
    <submittedName>
        <fullName evidence="1">Uncharacterized protein</fullName>
    </submittedName>
</protein>
<comment type="caution">
    <text evidence="1">The sequence shown here is derived from an EMBL/GenBank/DDBJ whole genome shotgun (WGS) entry which is preliminary data.</text>
</comment>
<evidence type="ECO:0000313" key="1">
    <source>
        <dbReference type="EMBL" id="KAH7959041.1"/>
    </source>
</evidence>
<dbReference type="EMBL" id="CM023472">
    <property type="protein sequence ID" value="KAH7959041.1"/>
    <property type="molecule type" value="Genomic_DNA"/>
</dbReference>
<sequence>MSRNACRCKPPAAFSNLSVADWKRVGVPIEINGTWSRCTMFDVPDDYERRKPVSCRDWDYEDHGVSSIVRRWNLVCQRHWLVSMAGTVDTLGAFVAPPLAGQLADVVGRRPVVLAAALCFVMAVVVGQLAGSFNLYLSSTLFASGGSSTAFAVAFVLLFEVTASPSQTLFCTTAIVLGAVIASLLSLALDALVLLPAQLIGPAPAGCLLLVCAAALSFESPRWLLAVWRVQEAQVLVLRAADWNRQSHEAALQALGRATESMKLQKQNVSKCGAATLLDLVASHALRLRAAVALGISFSLVLTWQALRLDAGYPEHKWARRLGLALFYPACVLTYQGMTSVGRLRALCVLMLLLGLVCCLLGVLQAVEPRAMASTLLMLANTCASAALMVNFLCVAELFPTVVRSLAFGGAISAGRLGASVAPALAAFAHRYGREDLVHVLLGAMAFASTLSMMGLQESFSARPTDTLRDVEAQSLRKLRRSARMSRGLH</sequence>
<keyword evidence="2" id="KW-1185">Reference proteome</keyword>
<name>A0ACB8D3V8_DERSI</name>
<accession>A0ACB8D3V8</accession>
<dbReference type="Proteomes" id="UP000821865">
    <property type="component" value="Chromosome 3"/>
</dbReference>
<gene>
    <name evidence="1" type="ORF">HPB49_007419</name>
</gene>
<evidence type="ECO:0000313" key="2">
    <source>
        <dbReference type="Proteomes" id="UP000821865"/>
    </source>
</evidence>
<organism evidence="1 2">
    <name type="scientific">Dermacentor silvarum</name>
    <name type="common">Tick</name>
    <dbReference type="NCBI Taxonomy" id="543639"/>
    <lineage>
        <taxon>Eukaryota</taxon>
        <taxon>Metazoa</taxon>
        <taxon>Ecdysozoa</taxon>
        <taxon>Arthropoda</taxon>
        <taxon>Chelicerata</taxon>
        <taxon>Arachnida</taxon>
        <taxon>Acari</taxon>
        <taxon>Parasitiformes</taxon>
        <taxon>Ixodida</taxon>
        <taxon>Ixodoidea</taxon>
        <taxon>Ixodidae</taxon>
        <taxon>Rhipicephalinae</taxon>
        <taxon>Dermacentor</taxon>
    </lineage>
</organism>